<dbReference type="PROSITE" id="PS01124">
    <property type="entry name" value="HTH_ARAC_FAMILY_2"/>
    <property type="match status" value="1"/>
</dbReference>
<reference evidence="2 3" key="1">
    <citation type="submission" date="2020-06" db="EMBL/GenBank/DDBJ databases">
        <title>Global-level population genomics: horizontal gene transfer, symbiosis and evolution in Rhizobia.</title>
        <authorList>
            <person name="Gai Y."/>
        </authorList>
    </citation>
    <scope>NUCLEOTIDE SEQUENCE [LARGE SCALE GENOMIC DNA]</scope>
    <source>
        <strain evidence="2 3">PLR6_1b</strain>
    </source>
</reference>
<gene>
    <name evidence="2" type="ORF">HJA87_13895</name>
</gene>
<dbReference type="InterPro" id="IPR018060">
    <property type="entry name" value="HTH_AraC"/>
</dbReference>
<dbReference type="EMBL" id="JABTXI010000004">
    <property type="protein sequence ID" value="MBY3590962.1"/>
    <property type="molecule type" value="Genomic_DNA"/>
</dbReference>
<evidence type="ECO:0000313" key="3">
    <source>
        <dbReference type="Proteomes" id="UP000720124"/>
    </source>
</evidence>
<protein>
    <submittedName>
        <fullName evidence="2">AraC family transcriptional regulator</fullName>
    </submittedName>
</protein>
<evidence type="ECO:0000313" key="2">
    <source>
        <dbReference type="EMBL" id="MBY3590962.1"/>
    </source>
</evidence>
<organism evidence="2 3">
    <name type="scientific">Rhizobium bangladeshense</name>
    <dbReference type="NCBI Taxonomy" id="1138189"/>
    <lineage>
        <taxon>Bacteria</taxon>
        <taxon>Pseudomonadati</taxon>
        <taxon>Pseudomonadota</taxon>
        <taxon>Alphaproteobacteria</taxon>
        <taxon>Hyphomicrobiales</taxon>
        <taxon>Rhizobiaceae</taxon>
        <taxon>Rhizobium/Agrobacterium group</taxon>
        <taxon>Rhizobium</taxon>
    </lineage>
</organism>
<dbReference type="Pfam" id="PF06719">
    <property type="entry name" value="AraC_N"/>
    <property type="match status" value="1"/>
</dbReference>
<proteinExistence type="predicted"/>
<name>A0ABS7LHK7_9HYPH</name>
<feature type="domain" description="HTH araC/xylS-type" evidence="1">
    <location>
        <begin position="189"/>
        <end position="286"/>
    </location>
</feature>
<dbReference type="Proteomes" id="UP000720124">
    <property type="component" value="Unassembled WGS sequence"/>
</dbReference>
<sequence length="297" mass="32592">MTILKEIAESIEASTGVDGSFSTSMERVFLLRSSQPTGPIYTVYEPSICFVAQGRKLVESGCYRLIYGAGAALAVASPLPVTGQVIEASRNAPFLGVRIELDLDLLRGFHSLTPRKARRNHAASGLTTFRPSQRLENTIHRLLRLLDNPEEMKVLGPLAELEILYHMATNSSPALGQLAVPDTATARTAWAAHYLRVHWREAEALSTVSERLQMTERSLKTNFVALTGHEPAGYQKHLRLQEARRLLSLGAPLLAAAASTGFANARTFQAEYESTFHASPAVDAARLRQLFPAELEE</sequence>
<accession>A0ABS7LHK7</accession>
<dbReference type="Gene3D" id="1.10.10.60">
    <property type="entry name" value="Homeodomain-like"/>
    <property type="match status" value="1"/>
</dbReference>
<comment type="caution">
    <text evidence="2">The sequence shown here is derived from an EMBL/GenBank/DDBJ whole genome shotgun (WGS) entry which is preliminary data.</text>
</comment>
<keyword evidence="3" id="KW-1185">Reference proteome</keyword>
<dbReference type="PANTHER" id="PTHR43436">
    <property type="entry name" value="ARAC-FAMILY TRANSCRIPTIONAL REGULATOR"/>
    <property type="match status" value="1"/>
</dbReference>
<dbReference type="RefSeq" id="WP_221095741.1">
    <property type="nucleotide sequence ID" value="NZ_JABDWX010000020.1"/>
</dbReference>
<dbReference type="SMART" id="SM00342">
    <property type="entry name" value="HTH_ARAC"/>
    <property type="match status" value="1"/>
</dbReference>
<dbReference type="InterPro" id="IPR009594">
    <property type="entry name" value="Tscrpt_reg_HTH_AraC_N"/>
</dbReference>
<dbReference type="PANTHER" id="PTHR43436:SF1">
    <property type="entry name" value="TRANSCRIPTIONAL REGULATORY PROTEIN"/>
    <property type="match status" value="1"/>
</dbReference>
<evidence type="ECO:0000259" key="1">
    <source>
        <dbReference type="PROSITE" id="PS01124"/>
    </source>
</evidence>
<dbReference type="Pfam" id="PF12833">
    <property type="entry name" value="HTH_18"/>
    <property type="match status" value="1"/>
</dbReference>